<dbReference type="InterPro" id="IPR002495">
    <property type="entry name" value="Glyco_trans_8"/>
</dbReference>
<evidence type="ECO:0000256" key="3">
    <source>
        <dbReference type="ARBA" id="ARBA00022676"/>
    </source>
</evidence>
<comment type="caution">
    <text evidence="16">The sequence shown here is derived from an EMBL/GenBank/DDBJ whole genome shotgun (WGS) entry which is preliminary data.</text>
</comment>
<sequence>RPSPPMHLAVVTCGDRLEETLTMVKSAVLFSIEHLHLHIFAEDQLQASFMEAVSLESFFRRCVSTTSLSVFHKRSLDSQLESWPDRIRSKFSYTVYSISFPKDNAAEWKKLFKPCASQRLFLPLILKDVDSIVYVDSDILFLQPMDDLWAFLSKFTPSQLAAMAPEHEEPRIAWYSRFARHPFYGRTGVNSGVMLMNMTRMRTVVFQNDMTSVPLRWEELLMPLLQKYKLNITWGDQDLLNIIFPITILVRLHTAVSNYASVCSVCFQALKFKNCNSRIHFPLFLFFVPRELAGVSLQVELSSRSLHLRQQLCVRGGEWCLHTAWEQRGLPRPQTACLQGHLRSHKKVCPSRTQLFQAALVPAVPFRRRPDKDSLGTSGGGAAEDDAHLLRQKPPAVHQETRWQPGRLKQRISRGR</sequence>
<comment type="function">
    <text evidence="10">Glycosyltransferase which elongates the O-linked glucose attached to EGF-like repeats in the extracellular domain of Notch proteins by catalyzing the addition of xylose.</text>
</comment>
<evidence type="ECO:0000256" key="4">
    <source>
        <dbReference type="ARBA" id="ARBA00022679"/>
    </source>
</evidence>
<evidence type="ECO:0000256" key="15">
    <source>
        <dbReference type="SAM" id="MobiDB-lite"/>
    </source>
</evidence>
<comment type="similarity">
    <text evidence="2">Belongs to the glycosyltransferase 8 family.</text>
</comment>
<dbReference type="GO" id="GO:0016020">
    <property type="term" value="C:membrane"/>
    <property type="evidence" value="ECO:0007669"/>
    <property type="project" value="UniProtKB-SubCell"/>
</dbReference>
<dbReference type="Pfam" id="PF01501">
    <property type="entry name" value="Glyco_transf_8"/>
    <property type="match status" value="1"/>
</dbReference>
<evidence type="ECO:0000256" key="8">
    <source>
        <dbReference type="ARBA" id="ARBA00023136"/>
    </source>
</evidence>
<dbReference type="PANTHER" id="PTHR46012">
    <property type="entry name" value="IP22168P"/>
    <property type="match status" value="1"/>
</dbReference>
<keyword evidence="9" id="KW-0325">Glycoprotein</keyword>
<keyword evidence="8" id="KW-0472">Membrane</keyword>
<dbReference type="GO" id="GO:0140563">
    <property type="term" value="F:UDP-D-xylose:beta-D-glucoside alpha-1,3-D-xylosyltransferase activity"/>
    <property type="evidence" value="ECO:0007669"/>
    <property type="project" value="UniProtKB-EC"/>
</dbReference>
<organism evidence="16">
    <name type="scientific">Tetraodon nigroviridis</name>
    <name type="common">Spotted green pufferfish</name>
    <name type="synonym">Chelonodon nigroviridis</name>
    <dbReference type="NCBI Taxonomy" id="99883"/>
    <lineage>
        <taxon>Eukaryota</taxon>
        <taxon>Metazoa</taxon>
        <taxon>Chordata</taxon>
        <taxon>Craniata</taxon>
        <taxon>Vertebrata</taxon>
        <taxon>Euteleostomi</taxon>
        <taxon>Actinopterygii</taxon>
        <taxon>Neopterygii</taxon>
        <taxon>Teleostei</taxon>
        <taxon>Neoteleostei</taxon>
        <taxon>Acanthomorphata</taxon>
        <taxon>Eupercaria</taxon>
        <taxon>Tetraodontiformes</taxon>
        <taxon>Tetradontoidea</taxon>
        <taxon>Tetraodontidae</taxon>
        <taxon>Tetraodon</taxon>
    </lineage>
</organism>
<dbReference type="InterPro" id="IPR029044">
    <property type="entry name" value="Nucleotide-diphossugar_trans"/>
</dbReference>
<reference evidence="16" key="1">
    <citation type="journal article" date="2004" name="Nature">
        <title>Genome duplication in the teleost fish Tetraodon nigroviridis reveals the early vertebrate proto-karyotype.</title>
        <authorList>
            <person name="Jaillon O."/>
            <person name="Aury J.-M."/>
            <person name="Brunet F."/>
            <person name="Petit J.-L."/>
            <person name="Stange-Thomann N."/>
            <person name="Mauceli E."/>
            <person name="Bouneau L."/>
            <person name="Fischer C."/>
            <person name="Ozouf-Costaz C."/>
            <person name="Bernot A."/>
            <person name="Nicaud S."/>
            <person name="Jaffe D."/>
            <person name="Fisher S."/>
            <person name="Lutfalla G."/>
            <person name="Dossat C."/>
            <person name="Segurens B."/>
            <person name="Dasilva C."/>
            <person name="Salanoubat M."/>
            <person name="Levy M."/>
            <person name="Boudet N."/>
            <person name="Castellano S."/>
            <person name="Anthouard V."/>
            <person name="Jubin C."/>
            <person name="Castelli V."/>
            <person name="Katinka M."/>
            <person name="Vacherie B."/>
            <person name="Biemont C."/>
            <person name="Skalli Z."/>
            <person name="Cattolico L."/>
            <person name="Poulain J."/>
            <person name="De Berardinis V."/>
            <person name="Cruaud C."/>
            <person name="Duprat S."/>
            <person name="Brottier P."/>
            <person name="Coutanceau J.-P."/>
            <person name="Gouzy J."/>
            <person name="Parra G."/>
            <person name="Lardier G."/>
            <person name="Chapple C."/>
            <person name="McKernan K.J."/>
            <person name="McEwan P."/>
            <person name="Bosak S."/>
            <person name="Kellis M."/>
            <person name="Volff J.-N."/>
            <person name="Guigo R."/>
            <person name="Zody M.C."/>
            <person name="Mesirov J."/>
            <person name="Lindblad-Toh K."/>
            <person name="Birren B."/>
            <person name="Nusbaum C."/>
            <person name="Kahn D."/>
            <person name="Robinson-Rechavi M."/>
            <person name="Laudet V."/>
            <person name="Schachter V."/>
            <person name="Quetier F."/>
            <person name="Saurin W."/>
            <person name="Scarpelli C."/>
            <person name="Wincker P."/>
            <person name="Lander E.S."/>
            <person name="Weissenbach J."/>
            <person name="Roest Crollius H."/>
        </authorList>
    </citation>
    <scope>NUCLEOTIDE SEQUENCE [LARGE SCALE GENOMIC DNA]</scope>
</reference>
<evidence type="ECO:0000256" key="9">
    <source>
        <dbReference type="ARBA" id="ARBA00023180"/>
    </source>
</evidence>
<dbReference type="GO" id="GO:0016266">
    <property type="term" value="P:protein O-linked glycosylation via N-acetyl-galactosamine"/>
    <property type="evidence" value="ECO:0007669"/>
    <property type="project" value="TreeGrafter"/>
</dbReference>
<keyword evidence="5" id="KW-0812">Transmembrane</keyword>
<comment type="catalytic activity">
    <reaction evidence="14">
        <text>3-O-(beta-D-glucosyl)-L-seryl-[EGF-like domain protein] + UDP-alpha-D-xylose = 3-O-[alpha-D-xylosyl-(1-&gt;3)-beta-D-glucosyl]-L-seryl-[EGF-like domain protein] + UDP + H(+)</text>
        <dbReference type="Rhea" id="RHEA:56064"/>
        <dbReference type="Rhea" id="RHEA-COMP:14610"/>
        <dbReference type="Rhea" id="RHEA-COMP:14611"/>
        <dbReference type="ChEBI" id="CHEBI:15378"/>
        <dbReference type="ChEBI" id="CHEBI:57632"/>
        <dbReference type="ChEBI" id="CHEBI:58223"/>
        <dbReference type="ChEBI" id="CHEBI:140575"/>
        <dbReference type="ChEBI" id="CHEBI:140576"/>
        <dbReference type="EC" id="2.4.2.42"/>
    </reaction>
</comment>
<proteinExistence type="inferred from homology"/>
<comment type="subcellular location">
    <subcellularLocation>
        <location evidence="1">Membrane</location>
        <topology evidence="1">Single-pass type II membrane protein</topology>
    </subcellularLocation>
</comment>
<evidence type="ECO:0000256" key="5">
    <source>
        <dbReference type="ARBA" id="ARBA00022692"/>
    </source>
</evidence>
<dbReference type="SUPFAM" id="SSF53448">
    <property type="entry name" value="Nucleotide-diphospho-sugar transferases"/>
    <property type="match status" value="1"/>
</dbReference>
<dbReference type="EC" id="2.4.2.42" evidence="11"/>
<evidence type="ECO:0000256" key="7">
    <source>
        <dbReference type="ARBA" id="ARBA00022989"/>
    </source>
</evidence>
<dbReference type="InterPro" id="IPR051993">
    <property type="entry name" value="Glycosyltransferase_8"/>
</dbReference>
<evidence type="ECO:0000256" key="11">
    <source>
        <dbReference type="ARBA" id="ARBA00038854"/>
    </source>
</evidence>
<name>Q4RHM7_TETNG</name>
<dbReference type="KEGG" id="tng:GSTEN00034264G001"/>
<reference evidence="16" key="2">
    <citation type="submission" date="2004-02" db="EMBL/GenBank/DDBJ databases">
        <authorList>
            <consortium name="Genoscope"/>
            <consortium name="Whitehead Institute Centre for Genome Research"/>
        </authorList>
    </citation>
    <scope>NUCLEOTIDE SEQUENCE</scope>
</reference>
<keyword evidence="6" id="KW-0735">Signal-anchor</keyword>
<evidence type="ECO:0000256" key="12">
    <source>
        <dbReference type="ARBA" id="ARBA00041060"/>
    </source>
</evidence>
<dbReference type="AlphaFoldDB" id="Q4RHM7"/>
<dbReference type="OrthoDB" id="6238971at2759"/>
<evidence type="ECO:0000256" key="13">
    <source>
        <dbReference type="ARBA" id="ARBA00042608"/>
    </source>
</evidence>
<evidence type="ECO:0000313" key="16">
    <source>
        <dbReference type="EMBL" id="CAG12105.1"/>
    </source>
</evidence>
<dbReference type="PANTHER" id="PTHR46012:SF3">
    <property type="entry name" value="GLUCOSIDE XYLOSYLTRANSFERASE 1"/>
    <property type="match status" value="1"/>
</dbReference>
<accession>Q4RHM7</accession>
<evidence type="ECO:0000256" key="14">
    <source>
        <dbReference type="ARBA" id="ARBA00049181"/>
    </source>
</evidence>
<keyword evidence="4" id="KW-0808">Transferase</keyword>
<keyword evidence="7" id="KW-1133">Transmembrane helix</keyword>
<gene>
    <name evidence="16" type="ORF">GSTENG00034264001</name>
</gene>
<evidence type="ECO:0000256" key="1">
    <source>
        <dbReference type="ARBA" id="ARBA00004606"/>
    </source>
</evidence>
<dbReference type="EMBL" id="CAAE01015045">
    <property type="protein sequence ID" value="CAG12105.1"/>
    <property type="molecule type" value="Genomic_DNA"/>
</dbReference>
<feature type="region of interest" description="Disordered" evidence="15">
    <location>
        <begin position="369"/>
        <end position="416"/>
    </location>
</feature>
<keyword evidence="3" id="KW-0328">Glycosyltransferase</keyword>
<feature type="non-terminal residue" evidence="16">
    <location>
        <position position="1"/>
    </location>
</feature>
<protein>
    <recommendedName>
        <fullName evidence="12">Glucoside xylosyltransferase 1</fullName>
        <ecNumber evidence="11">2.4.2.42</ecNumber>
    </recommendedName>
    <alternativeName>
        <fullName evidence="13">Glycosyltransferase 8 domain-containing protein 3</fullName>
    </alternativeName>
</protein>
<evidence type="ECO:0000256" key="2">
    <source>
        <dbReference type="ARBA" id="ARBA00006351"/>
    </source>
</evidence>
<evidence type="ECO:0000256" key="6">
    <source>
        <dbReference type="ARBA" id="ARBA00022968"/>
    </source>
</evidence>
<dbReference type="Gene3D" id="3.90.550.10">
    <property type="entry name" value="Spore Coat Polysaccharide Biosynthesis Protein SpsA, Chain A"/>
    <property type="match status" value="1"/>
</dbReference>
<evidence type="ECO:0000256" key="10">
    <source>
        <dbReference type="ARBA" id="ARBA00037301"/>
    </source>
</evidence>